<dbReference type="Gene3D" id="2.10.50.10">
    <property type="entry name" value="Tumor Necrosis Factor Receptor, subunit A, domain 2"/>
    <property type="match status" value="1"/>
</dbReference>
<dbReference type="PANTHER" id="PTHR31318">
    <property type="entry name" value="EXPRESSED PROTEIN-RELATED"/>
    <property type="match status" value="1"/>
</dbReference>
<dbReference type="SMART" id="SM01411">
    <property type="entry name" value="Ephrin_rec_like"/>
    <property type="match status" value="1"/>
</dbReference>
<dbReference type="InterPro" id="IPR011050">
    <property type="entry name" value="Pectin_lyase_fold/virulence"/>
</dbReference>
<dbReference type="AlphaFoldDB" id="A0A7M5WZ63"/>
<dbReference type="InterPro" id="IPR009030">
    <property type="entry name" value="Growth_fac_rcpt_cys_sf"/>
</dbReference>
<feature type="signal peptide" evidence="2">
    <location>
        <begin position="1"/>
        <end position="23"/>
    </location>
</feature>
<keyword evidence="1" id="KW-0812">Transmembrane</keyword>
<sequence length="526" mass="59561">MAWVSFVRNILTLLIMYFHIISAHDENENIVNINDLVGQNEVTCGTTANPCKSLDYAWSVILPTLKNSTLVKFSFSPGVYESKERHSKTLFYDCDDGAITQIAFEGKNYTRNSSDVQMGYAFQLSSCEIHFTGLNFQQSSNLTTTGGSLIINRCVFANTKFKLQFMRSNVTFDDVIFSNISSRESNVLVWRSAEARFINCQFQNIKIDSSANEPMFDFDSIENLEIQNCFFTNNIGSHKEHVSRKLLSIKNSEKVWIENVTFRNNTNMNITIQGGIGQHQVQIKTMIITKSYNAMLLFDDVSINATNIWIEHSRDRDDEPFLSFQKSNVYLKNLLLQCVYTKKDLEQSPLFLDSASSMNCTNCTALHCRNLCGEGYQTVQGVFCEQCPNGSSAHDWEKKCFECHPGYYAPNPGLADCIPCEAGTFCKQKGCTTCQTCTNDLFTSRKASPSCSQMSTFFIVMLGVTLLLIMSPIAIKMICYKKKKNEEENETDEHANNAYKKFENEKKVDLAKKGINNNDTAPKNEI</sequence>
<keyword evidence="4" id="KW-1185">Reference proteome</keyword>
<evidence type="ECO:0000256" key="2">
    <source>
        <dbReference type="SAM" id="SignalP"/>
    </source>
</evidence>
<dbReference type="InterPro" id="IPR012334">
    <property type="entry name" value="Pectin_lyas_fold"/>
</dbReference>
<evidence type="ECO:0000313" key="3">
    <source>
        <dbReference type="EnsemblMetazoa" id="CLYHEMP015207.1"/>
    </source>
</evidence>
<keyword evidence="2" id="KW-0732">Signal</keyword>
<dbReference type="PANTHER" id="PTHR31318:SF2">
    <property type="entry name" value="PECTIN LYASE-LIKE FAMILY PROTEIN-RELATED"/>
    <property type="match status" value="1"/>
</dbReference>
<dbReference type="SUPFAM" id="SSF57184">
    <property type="entry name" value="Growth factor receptor domain"/>
    <property type="match status" value="1"/>
</dbReference>
<feature type="chain" id="PRO_5029612448" evidence="2">
    <location>
        <begin position="24"/>
        <end position="526"/>
    </location>
</feature>
<dbReference type="SUPFAM" id="SSF51126">
    <property type="entry name" value="Pectin lyase-like"/>
    <property type="match status" value="1"/>
</dbReference>
<dbReference type="GeneID" id="136811123"/>
<dbReference type="Proteomes" id="UP000594262">
    <property type="component" value="Unplaced"/>
</dbReference>
<proteinExistence type="predicted"/>
<reference evidence="3" key="1">
    <citation type="submission" date="2021-01" db="UniProtKB">
        <authorList>
            <consortium name="EnsemblMetazoa"/>
        </authorList>
    </citation>
    <scope>IDENTIFICATION</scope>
</reference>
<evidence type="ECO:0000313" key="4">
    <source>
        <dbReference type="Proteomes" id="UP000594262"/>
    </source>
</evidence>
<accession>A0A7M5WZ63</accession>
<dbReference type="Gene3D" id="2.160.20.10">
    <property type="entry name" value="Single-stranded right-handed beta-helix, Pectin lyase-like"/>
    <property type="match status" value="1"/>
</dbReference>
<feature type="transmembrane region" description="Helical" evidence="1">
    <location>
        <begin position="454"/>
        <end position="475"/>
    </location>
</feature>
<name>A0A7M5WZ63_9CNID</name>
<evidence type="ECO:0000256" key="1">
    <source>
        <dbReference type="SAM" id="Phobius"/>
    </source>
</evidence>
<keyword evidence="1" id="KW-0472">Membrane</keyword>
<organism evidence="3 4">
    <name type="scientific">Clytia hemisphaerica</name>
    <dbReference type="NCBI Taxonomy" id="252671"/>
    <lineage>
        <taxon>Eukaryota</taxon>
        <taxon>Metazoa</taxon>
        <taxon>Cnidaria</taxon>
        <taxon>Hydrozoa</taxon>
        <taxon>Hydroidolina</taxon>
        <taxon>Leptothecata</taxon>
        <taxon>Obeliida</taxon>
        <taxon>Clytiidae</taxon>
        <taxon>Clytia</taxon>
    </lineage>
</organism>
<protein>
    <submittedName>
        <fullName evidence="3">Uncharacterized protein</fullName>
    </submittedName>
</protein>
<keyword evidence="1" id="KW-1133">Transmembrane helix</keyword>
<dbReference type="EnsemblMetazoa" id="CLYHEMT015207.1">
    <property type="protein sequence ID" value="CLYHEMP015207.1"/>
    <property type="gene ID" value="CLYHEMG015207"/>
</dbReference>
<dbReference type="RefSeq" id="XP_066923829.1">
    <property type="nucleotide sequence ID" value="XM_067067728.1"/>
</dbReference>